<reference evidence="8 9" key="1">
    <citation type="journal article" date="2018" name="Nat. Ecol. Evol.">
        <title>Shark genomes provide insights into elasmobranch evolution and the origin of vertebrates.</title>
        <authorList>
            <person name="Hara Y"/>
            <person name="Yamaguchi K"/>
            <person name="Onimaru K"/>
            <person name="Kadota M"/>
            <person name="Koyanagi M"/>
            <person name="Keeley SD"/>
            <person name="Tatsumi K"/>
            <person name="Tanaka K"/>
            <person name="Motone F"/>
            <person name="Kageyama Y"/>
            <person name="Nozu R"/>
            <person name="Adachi N"/>
            <person name="Nishimura O"/>
            <person name="Nakagawa R"/>
            <person name="Tanegashima C"/>
            <person name="Kiyatake I"/>
            <person name="Matsumoto R"/>
            <person name="Murakumo K"/>
            <person name="Nishida K"/>
            <person name="Terakita A"/>
            <person name="Kuratani S"/>
            <person name="Sato K"/>
            <person name="Hyodo S Kuraku.S."/>
        </authorList>
    </citation>
    <scope>NUCLEOTIDE SEQUENCE [LARGE SCALE GENOMIC DNA]</scope>
</reference>
<keyword evidence="2" id="KW-0677">Repeat</keyword>
<feature type="domain" description="PIK3AP1 Toll/interleukin-1 receptor" evidence="7">
    <location>
        <begin position="11"/>
        <end position="137"/>
    </location>
</feature>
<dbReference type="GO" id="GO:0007165">
    <property type="term" value="P:signal transduction"/>
    <property type="evidence" value="ECO:0007669"/>
    <property type="project" value="UniProtKB-ARBA"/>
</dbReference>
<evidence type="ECO:0000313" key="8">
    <source>
        <dbReference type="EMBL" id="GCB77360.1"/>
    </source>
</evidence>
<dbReference type="AlphaFoldDB" id="A0A401PW52"/>
<sequence>MPCPVDTSSPDLLILYEEDAEEWSTYLKQIFSEALNPQSICSYDVGCPNDLKVTAADLLAYKCKLLVLTPGFLASLTTSKRIQLGKILQAPDEVVVLLCGVPSSDDLYKLVHAERGCWELSSDQDAQEYLSVVSCIINSGEATKFLNLDVLSLEVRDVFPMVMQAASIVIDAYFRTLKKTSQC</sequence>
<dbReference type="PANTHER" id="PTHR16267">
    <property type="entry name" value="BANK1/PIK3AP1 FAMILY MEMBER"/>
    <property type="match status" value="1"/>
</dbReference>
<accession>A0A401PW52</accession>
<dbReference type="Pfam" id="PF18567">
    <property type="entry name" value="TIR_3"/>
    <property type="match status" value="1"/>
</dbReference>
<dbReference type="GO" id="GO:0042113">
    <property type="term" value="P:B cell activation"/>
    <property type="evidence" value="ECO:0007669"/>
    <property type="project" value="TreeGrafter"/>
</dbReference>
<dbReference type="GO" id="GO:0050869">
    <property type="term" value="P:negative regulation of B cell activation"/>
    <property type="evidence" value="ECO:0007669"/>
    <property type="project" value="TreeGrafter"/>
</dbReference>
<dbReference type="PANTHER" id="PTHR16267:SF13">
    <property type="entry name" value="B-CELL SCAFFOLD PROTEIN WITH ANKYRIN REPEATS"/>
    <property type="match status" value="1"/>
</dbReference>
<dbReference type="STRING" id="75743.A0A401PW52"/>
<dbReference type="Gene3D" id="3.40.50.10140">
    <property type="entry name" value="Toll/interleukin-1 receptor homology (TIR) domain"/>
    <property type="match status" value="1"/>
</dbReference>
<evidence type="ECO:0000256" key="3">
    <source>
        <dbReference type="ARBA" id="ARBA00023043"/>
    </source>
</evidence>
<dbReference type="GO" id="GO:0051898">
    <property type="term" value="P:negative regulation of phosphatidylinositol 3-kinase/protein kinase B signal transduction"/>
    <property type="evidence" value="ECO:0007669"/>
    <property type="project" value="TreeGrafter"/>
</dbReference>
<comment type="subunit">
    <text evidence="5">Interacts with LYN, ITPR1 and ITPR2.</text>
</comment>
<evidence type="ECO:0000256" key="1">
    <source>
        <dbReference type="ARBA" id="ARBA00022553"/>
    </source>
</evidence>
<comment type="caution">
    <text evidence="8">The sequence shown here is derived from an EMBL/GenBank/DDBJ whole genome shotgun (WGS) entry which is preliminary data.</text>
</comment>
<dbReference type="EMBL" id="BFAA01014167">
    <property type="protein sequence ID" value="GCB77360.1"/>
    <property type="molecule type" value="Genomic_DNA"/>
</dbReference>
<dbReference type="GO" id="GO:1990782">
    <property type="term" value="F:protein tyrosine kinase binding"/>
    <property type="evidence" value="ECO:0007669"/>
    <property type="project" value="TreeGrafter"/>
</dbReference>
<dbReference type="Proteomes" id="UP000288216">
    <property type="component" value="Unassembled WGS sequence"/>
</dbReference>
<evidence type="ECO:0000256" key="2">
    <source>
        <dbReference type="ARBA" id="ARBA00022737"/>
    </source>
</evidence>
<protein>
    <recommendedName>
        <fullName evidence="6">B-cell scaffold protein with ankyrin repeats</fullName>
    </recommendedName>
</protein>
<dbReference type="OrthoDB" id="8192811at2759"/>
<comment type="function">
    <text evidence="4">Involved in B-cell receptor (BCR)-induced Ca(2+) mobilization from intracellular stores. Promotes Lyn-mediated phosphorylation of IP3 receptors 1 and 2.</text>
</comment>
<evidence type="ECO:0000313" key="9">
    <source>
        <dbReference type="Proteomes" id="UP000288216"/>
    </source>
</evidence>
<dbReference type="GO" id="GO:0005102">
    <property type="term" value="F:signaling receptor binding"/>
    <property type="evidence" value="ECO:0007669"/>
    <property type="project" value="TreeGrafter"/>
</dbReference>
<proteinExistence type="predicted"/>
<dbReference type="InterPro" id="IPR035897">
    <property type="entry name" value="Toll_tir_struct_dom_sf"/>
</dbReference>
<organism evidence="8 9">
    <name type="scientific">Scyliorhinus torazame</name>
    <name type="common">Cloudy catshark</name>
    <name type="synonym">Catulus torazame</name>
    <dbReference type="NCBI Taxonomy" id="75743"/>
    <lineage>
        <taxon>Eukaryota</taxon>
        <taxon>Metazoa</taxon>
        <taxon>Chordata</taxon>
        <taxon>Craniata</taxon>
        <taxon>Vertebrata</taxon>
        <taxon>Chondrichthyes</taxon>
        <taxon>Elasmobranchii</taxon>
        <taxon>Galeomorphii</taxon>
        <taxon>Galeoidea</taxon>
        <taxon>Carcharhiniformes</taxon>
        <taxon>Scyliorhinidae</taxon>
        <taxon>Scyliorhinus</taxon>
    </lineage>
</organism>
<evidence type="ECO:0000256" key="6">
    <source>
        <dbReference type="ARBA" id="ARBA00069696"/>
    </source>
</evidence>
<keyword evidence="1" id="KW-0597">Phosphoprotein</keyword>
<dbReference type="FunFam" id="3.40.50.10140:FF:000017">
    <property type="entry name" value="B cell scaffold protein with ankyrin repeats 1"/>
    <property type="match status" value="1"/>
</dbReference>
<evidence type="ECO:0000256" key="4">
    <source>
        <dbReference type="ARBA" id="ARBA00054773"/>
    </source>
</evidence>
<evidence type="ECO:0000256" key="5">
    <source>
        <dbReference type="ARBA" id="ARBA00065779"/>
    </source>
</evidence>
<keyword evidence="3" id="KW-0040">ANK repeat</keyword>
<keyword evidence="9" id="KW-1185">Reference proteome</keyword>
<gene>
    <name evidence="8" type="ORF">scyTo_0019273</name>
</gene>
<evidence type="ECO:0000259" key="7">
    <source>
        <dbReference type="Pfam" id="PF18567"/>
    </source>
</evidence>
<name>A0A401PW52_SCYTO</name>
<dbReference type="GO" id="GO:0051246">
    <property type="term" value="P:regulation of protein metabolic process"/>
    <property type="evidence" value="ECO:0007669"/>
    <property type="project" value="UniProtKB-ARBA"/>
</dbReference>
<dbReference type="InterPro" id="IPR041340">
    <property type="entry name" value="PIK3AP1_TIR"/>
</dbReference>
<dbReference type="InterPro" id="IPR052446">
    <property type="entry name" value="B-cell_PI3K-Signaling_Adptrs"/>
</dbReference>